<organism evidence="2 3">
    <name type="scientific">Mucilaginibacter pocheonensis</name>
    <dbReference type="NCBI Taxonomy" id="398050"/>
    <lineage>
        <taxon>Bacteria</taxon>
        <taxon>Pseudomonadati</taxon>
        <taxon>Bacteroidota</taxon>
        <taxon>Sphingobacteriia</taxon>
        <taxon>Sphingobacteriales</taxon>
        <taxon>Sphingobacteriaceae</taxon>
        <taxon>Mucilaginibacter</taxon>
    </lineage>
</organism>
<protein>
    <submittedName>
        <fullName evidence="2">Uncharacterized protein</fullName>
    </submittedName>
</protein>
<keyword evidence="1" id="KW-0472">Membrane</keyword>
<evidence type="ECO:0000313" key="2">
    <source>
        <dbReference type="EMBL" id="MDR6944405.1"/>
    </source>
</evidence>
<comment type="caution">
    <text evidence="2">The sequence shown here is derived from an EMBL/GenBank/DDBJ whole genome shotgun (WGS) entry which is preliminary data.</text>
</comment>
<accession>A0ABU1TGR9</accession>
<gene>
    <name evidence="2" type="ORF">J2W55_004265</name>
</gene>
<feature type="transmembrane region" description="Helical" evidence="1">
    <location>
        <begin position="7"/>
        <end position="26"/>
    </location>
</feature>
<evidence type="ECO:0000256" key="1">
    <source>
        <dbReference type="SAM" id="Phobius"/>
    </source>
</evidence>
<keyword evidence="1" id="KW-0812">Transmembrane</keyword>
<name>A0ABU1TGR9_9SPHI</name>
<keyword evidence="3" id="KW-1185">Reference proteome</keyword>
<evidence type="ECO:0000313" key="3">
    <source>
        <dbReference type="Proteomes" id="UP001247620"/>
    </source>
</evidence>
<sequence>MFLFIKIYCLVYLDFTVEAFPLLYYICIKQNEKHPQKNIH</sequence>
<dbReference type="EMBL" id="JAVDUU010000004">
    <property type="protein sequence ID" value="MDR6944405.1"/>
    <property type="molecule type" value="Genomic_DNA"/>
</dbReference>
<dbReference type="Proteomes" id="UP001247620">
    <property type="component" value="Unassembled WGS sequence"/>
</dbReference>
<proteinExistence type="predicted"/>
<reference evidence="2 3" key="1">
    <citation type="submission" date="2023-07" db="EMBL/GenBank/DDBJ databases">
        <title>Sorghum-associated microbial communities from plants grown in Nebraska, USA.</title>
        <authorList>
            <person name="Schachtman D."/>
        </authorList>
    </citation>
    <scope>NUCLEOTIDE SEQUENCE [LARGE SCALE GENOMIC DNA]</scope>
    <source>
        <strain evidence="2 3">3262</strain>
    </source>
</reference>
<keyword evidence="1" id="KW-1133">Transmembrane helix</keyword>